<dbReference type="OrthoDB" id="1259728at2"/>
<evidence type="ECO:0000313" key="2">
    <source>
        <dbReference type="EMBL" id="GEN70557.1"/>
    </source>
</evidence>
<comment type="caution">
    <text evidence="2">The sequence shown here is derived from an EMBL/GenBank/DDBJ whole genome shotgun (WGS) entry which is preliminary data.</text>
</comment>
<dbReference type="Proteomes" id="UP000321150">
    <property type="component" value="Unassembled WGS sequence"/>
</dbReference>
<accession>A0A511Y5T3</accession>
<evidence type="ECO:0000313" key="3">
    <source>
        <dbReference type="Proteomes" id="UP000321150"/>
    </source>
</evidence>
<keyword evidence="1" id="KW-1133">Transmembrane helix</keyword>
<dbReference type="AlphaFoldDB" id="A0A511Y5T3"/>
<keyword evidence="1" id="KW-0472">Membrane</keyword>
<reference evidence="2 3" key="1">
    <citation type="submission" date="2019-07" db="EMBL/GenBank/DDBJ databases">
        <title>Whole genome shotgun sequence of Chryseobacterium lathyri NBRC 105250.</title>
        <authorList>
            <person name="Hosoyama A."/>
            <person name="Uohara A."/>
            <person name="Ohji S."/>
            <person name="Ichikawa N."/>
        </authorList>
    </citation>
    <scope>NUCLEOTIDE SEQUENCE [LARGE SCALE GENOMIC DNA]</scope>
    <source>
        <strain evidence="2 3">NBRC 105250</strain>
    </source>
</reference>
<dbReference type="RefSeq" id="WP_111955676.1">
    <property type="nucleotide sequence ID" value="NZ_BJYI01000002.1"/>
</dbReference>
<protein>
    <submittedName>
        <fullName evidence="2">Uncharacterized protein</fullName>
    </submittedName>
</protein>
<feature type="transmembrane region" description="Helical" evidence="1">
    <location>
        <begin position="12"/>
        <end position="31"/>
    </location>
</feature>
<evidence type="ECO:0000256" key="1">
    <source>
        <dbReference type="SAM" id="Phobius"/>
    </source>
</evidence>
<organism evidence="2 3">
    <name type="scientific">Chryseobacterium lathyri</name>
    <dbReference type="NCBI Taxonomy" id="395933"/>
    <lineage>
        <taxon>Bacteria</taxon>
        <taxon>Pseudomonadati</taxon>
        <taxon>Bacteroidota</taxon>
        <taxon>Flavobacteriia</taxon>
        <taxon>Flavobacteriales</taxon>
        <taxon>Weeksellaceae</taxon>
        <taxon>Chryseobacterium group</taxon>
        <taxon>Chryseobacterium</taxon>
    </lineage>
</organism>
<keyword evidence="1" id="KW-0812">Transmembrane</keyword>
<gene>
    <name evidence="2" type="ORF">CLA01_06290</name>
</gene>
<dbReference type="EMBL" id="BJYI01000002">
    <property type="protein sequence ID" value="GEN70557.1"/>
    <property type="molecule type" value="Genomic_DNA"/>
</dbReference>
<name>A0A511Y5T3_9FLAO</name>
<sequence>MNNYNVNKEMIGSALVFVTFVFILPTLSPYFTEDCKTRIKRIKKEKCKIKVEKIEHTGTFKLIGTDPETFQHCECSDGNRWWSFYKKEIEPGDYFVKNNGEPYFKIIKKDTIIIHEEKCYSK</sequence>
<proteinExistence type="predicted"/>